<dbReference type="EC" id="1.6.5.2" evidence="5"/>
<dbReference type="GO" id="GO:0016020">
    <property type="term" value="C:membrane"/>
    <property type="evidence" value="ECO:0007669"/>
    <property type="project" value="TreeGrafter"/>
</dbReference>
<name>A0A243WHU9_9BACT</name>
<feature type="binding site" evidence="5">
    <location>
        <begin position="82"/>
        <end position="84"/>
    </location>
    <ligand>
        <name>FMN</name>
        <dbReference type="ChEBI" id="CHEBI:58210"/>
    </ligand>
</feature>
<dbReference type="Gene3D" id="3.40.50.360">
    <property type="match status" value="1"/>
</dbReference>
<comment type="catalytic activity">
    <reaction evidence="5">
        <text>a quinone + NADPH + H(+) = a quinol + NADP(+)</text>
        <dbReference type="Rhea" id="RHEA:46164"/>
        <dbReference type="ChEBI" id="CHEBI:15378"/>
        <dbReference type="ChEBI" id="CHEBI:24646"/>
        <dbReference type="ChEBI" id="CHEBI:57783"/>
        <dbReference type="ChEBI" id="CHEBI:58349"/>
        <dbReference type="ChEBI" id="CHEBI:132124"/>
        <dbReference type="EC" id="1.6.5.2"/>
    </reaction>
</comment>
<evidence type="ECO:0000256" key="4">
    <source>
        <dbReference type="ARBA" id="ARBA00023002"/>
    </source>
</evidence>
<feature type="binding site" evidence="5">
    <location>
        <position position="11"/>
    </location>
    <ligand>
        <name>NAD(+)</name>
        <dbReference type="ChEBI" id="CHEBI:57540"/>
    </ligand>
</feature>
<keyword evidence="5" id="KW-0521">NADP</keyword>
<keyword evidence="3 5" id="KW-0288">FMN</keyword>
<dbReference type="RefSeq" id="WP_086592667.1">
    <property type="nucleotide sequence ID" value="NZ_MTSE01000002.1"/>
</dbReference>
<evidence type="ECO:0000256" key="1">
    <source>
        <dbReference type="ARBA" id="ARBA00006961"/>
    </source>
</evidence>
<dbReference type="InterPro" id="IPR005025">
    <property type="entry name" value="FMN_Rdtase-like_dom"/>
</dbReference>
<dbReference type="GO" id="GO:0010181">
    <property type="term" value="F:FMN binding"/>
    <property type="evidence" value="ECO:0007669"/>
    <property type="project" value="InterPro"/>
</dbReference>
<sequence>MKTLVLFYSTYGHIYKMAEAVAEGAREVADNEVVIKRVPETLPQEVLDKTGATGAQAAFAHIPVVTPNELTEYDAIIFGTPTRYGNLCGQMQAFMDSTGGLWATGALVGKVGSVFVSTATQHGGQETTIRSFHTELFHHGFVVVGLPYAWQGQMGHEEVTGGTPYGASTVAGGQGERQPSPNELEGARFQGRHTAEIARKLAVKE</sequence>
<evidence type="ECO:0000256" key="3">
    <source>
        <dbReference type="ARBA" id="ARBA00022643"/>
    </source>
</evidence>
<dbReference type="HAMAP" id="MF_01017">
    <property type="entry name" value="NQOR"/>
    <property type="match status" value="1"/>
</dbReference>
<evidence type="ECO:0000313" key="9">
    <source>
        <dbReference type="Proteomes" id="UP000194873"/>
    </source>
</evidence>
<protein>
    <recommendedName>
        <fullName evidence="5">NAD(P)H dehydrogenase (quinone)</fullName>
        <ecNumber evidence="5">1.6.5.2</ecNumber>
    </recommendedName>
    <alternativeName>
        <fullName evidence="5">NAD(P)H:quinone oxidoreductase</fullName>
        <shortName evidence="5">NQO</shortName>
    </alternativeName>
</protein>
<feature type="binding site" evidence="5">
    <location>
        <position position="102"/>
    </location>
    <ligand>
        <name>substrate</name>
    </ligand>
</feature>
<evidence type="ECO:0000256" key="6">
    <source>
        <dbReference type="SAM" id="MobiDB-lite"/>
    </source>
</evidence>
<dbReference type="GO" id="GO:0050660">
    <property type="term" value="F:flavin adenine dinucleotide binding"/>
    <property type="evidence" value="ECO:0007669"/>
    <property type="project" value="UniProtKB-UniRule"/>
</dbReference>
<dbReference type="PROSITE" id="PS50902">
    <property type="entry name" value="FLAVODOXIN_LIKE"/>
    <property type="match status" value="1"/>
</dbReference>
<dbReference type="OrthoDB" id="9806350at2"/>
<dbReference type="GO" id="GO:0008753">
    <property type="term" value="F:NADPH dehydrogenase (quinone) activity"/>
    <property type="evidence" value="ECO:0007669"/>
    <property type="project" value="RHEA"/>
</dbReference>
<feature type="region of interest" description="Disordered" evidence="6">
    <location>
        <begin position="159"/>
        <end position="191"/>
    </location>
</feature>
<comment type="similarity">
    <text evidence="1 5">Belongs to the WrbA family.</text>
</comment>
<dbReference type="Proteomes" id="UP000194873">
    <property type="component" value="Unassembled WGS sequence"/>
</dbReference>
<dbReference type="InterPro" id="IPR029039">
    <property type="entry name" value="Flavoprotein-like_sf"/>
</dbReference>
<dbReference type="AlphaFoldDB" id="A0A243WHU9"/>
<reference evidence="8 9" key="1">
    <citation type="submission" date="2017-01" db="EMBL/GenBank/DDBJ databases">
        <title>A new Hymenobacter.</title>
        <authorList>
            <person name="Liang Y."/>
            <person name="Feng F."/>
        </authorList>
    </citation>
    <scope>NUCLEOTIDE SEQUENCE [LARGE SCALE GENOMIC DNA]</scope>
    <source>
        <strain evidence="8">MIMBbqt21</strain>
    </source>
</reference>
<dbReference type="InterPro" id="IPR008254">
    <property type="entry name" value="Flavodoxin/NO_synth"/>
</dbReference>
<dbReference type="GO" id="GO:0050136">
    <property type="term" value="F:NADH dehydrogenase (quinone) (non-electrogenic) activity"/>
    <property type="evidence" value="ECO:0007669"/>
    <property type="project" value="RHEA"/>
</dbReference>
<dbReference type="PANTHER" id="PTHR30546:SF23">
    <property type="entry name" value="FLAVOPROTEIN-LIKE PROTEIN YCP4-RELATED"/>
    <property type="match status" value="1"/>
</dbReference>
<evidence type="ECO:0000313" key="8">
    <source>
        <dbReference type="EMBL" id="OUJ75122.1"/>
    </source>
</evidence>
<feature type="domain" description="Flavodoxin-like" evidence="7">
    <location>
        <begin position="3"/>
        <end position="194"/>
    </location>
</feature>
<dbReference type="EMBL" id="MTSE01000002">
    <property type="protein sequence ID" value="OUJ75122.1"/>
    <property type="molecule type" value="Genomic_DNA"/>
</dbReference>
<keyword evidence="5" id="KW-0520">NAD</keyword>
<comment type="caution">
    <text evidence="5">Lacks conserved residue(s) required for the propagation of feature annotation.</text>
</comment>
<comment type="caution">
    <text evidence="8">The sequence shown here is derived from an EMBL/GenBank/DDBJ whole genome shotgun (WGS) entry which is preliminary data.</text>
</comment>
<dbReference type="FunFam" id="3.40.50.360:FF:000001">
    <property type="entry name" value="NAD(P)H dehydrogenase (Quinone) FQR1-like"/>
    <property type="match status" value="1"/>
</dbReference>
<dbReference type="Pfam" id="PF03358">
    <property type="entry name" value="FMN_red"/>
    <property type="match status" value="1"/>
</dbReference>
<dbReference type="InterPro" id="IPR010089">
    <property type="entry name" value="Flavoprotein_WrbA-like"/>
</dbReference>
<evidence type="ECO:0000259" key="7">
    <source>
        <dbReference type="PROSITE" id="PS50902"/>
    </source>
</evidence>
<dbReference type="GO" id="GO:0051287">
    <property type="term" value="F:NAD binding"/>
    <property type="evidence" value="ECO:0007669"/>
    <property type="project" value="UniProtKB-UniRule"/>
</dbReference>
<dbReference type="GO" id="GO:0050661">
    <property type="term" value="F:NADP binding"/>
    <property type="evidence" value="ECO:0007669"/>
    <property type="project" value="UniProtKB-UniRule"/>
</dbReference>
<gene>
    <name evidence="8" type="ORF">BXP70_03595</name>
</gene>
<dbReference type="InterPro" id="IPR037513">
    <property type="entry name" value="NQO"/>
</dbReference>
<keyword evidence="2 5" id="KW-0285">Flavoprotein</keyword>
<comment type="cofactor">
    <cofactor evidence="5">
        <name>FMN</name>
        <dbReference type="ChEBI" id="CHEBI:58210"/>
    </cofactor>
    <text evidence="5">Binds 1 FMN per monomer.</text>
</comment>
<dbReference type="SUPFAM" id="SSF52218">
    <property type="entry name" value="Flavoproteins"/>
    <property type="match status" value="1"/>
</dbReference>
<accession>A0A243WHU9</accession>
<keyword evidence="5" id="KW-0547">Nucleotide-binding</keyword>
<keyword evidence="9" id="KW-1185">Reference proteome</keyword>
<dbReference type="NCBIfam" id="TIGR01755">
    <property type="entry name" value="flav_wrbA"/>
    <property type="match status" value="1"/>
</dbReference>
<comment type="catalytic activity">
    <reaction evidence="5">
        <text>a quinone + NADH + H(+) = a quinol + NAD(+)</text>
        <dbReference type="Rhea" id="RHEA:46160"/>
        <dbReference type="ChEBI" id="CHEBI:15378"/>
        <dbReference type="ChEBI" id="CHEBI:24646"/>
        <dbReference type="ChEBI" id="CHEBI:57540"/>
        <dbReference type="ChEBI" id="CHEBI:57945"/>
        <dbReference type="ChEBI" id="CHEBI:132124"/>
        <dbReference type="EC" id="1.6.5.2"/>
    </reaction>
</comment>
<dbReference type="NCBIfam" id="NF002999">
    <property type="entry name" value="PRK03767.1"/>
    <property type="match status" value="1"/>
</dbReference>
<organism evidence="8 9">
    <name type="scientific">Hymenobacter crusticola</name>
    <dbReference type="NCBI Taxonomy" id="1770526"/>
    <lineage>
        <taxon>Bacteria</taxon>
        <taxon>Pseudomonadati</taxon>
        <taxon>Bacteroidota</taxon>
        <taxon>Cytophagia</taxon>
        <taxon>Cytophagales</taxon>
        <taxon>Hymenobacteraceae</taxon>
        <taxon>Hymenobacter</taxon>
    </lineage>
</organism>
<feature type="binding site" evidence="5">
    <location>
        <position position="138"/>
    </location>
    <ligand>
        <name>FMN</name>
        <dbReference type="ChEBI" id="CHEBI:58210"/>
    </ligand>
</feature>
<proteinExistence type="inferred from homology"/>
<dbReference type="PANTHER" id="PTHR30546">
    <property type="entry name" value="FLAVODOXIN-RELATED PROTEIN WRBA-RELATED"/>
    <property type="match status" value="1"/>
</dbReference>
<keyword evidence="4 5" id="KW-0560">Oxidoreductase</keyword>
<feature type="binding site" evidence="5">
    <location>
        <begin position="9"/>
        <end position="14"/>
    </location>
    <ligand>
        <name>FMN</name>
        <dbReference type="ChEBI" id="CHEBI:58210"/>
    </ligand>
</feature>
<evidence type="ECO:0000256" key="5">
    <source>
        <dbReference type="HAMAP-Rule" id="MF_01017"/>
    </source>
</evidence>
<evidence type="ECO:0000256" key="2">
    <source>
        <dbReference type="ARBA" id="ARBA00022630"/>
    </source>
</evidence>